<dbReference type="InterPro" id="IPR050292">
    <property type="entry name" value="Glutamine_Synthetase"/>
</dbReference>
<comment type="subcellular location">
    <subcellularLocation>
        <location evidence="1">Nucleus</location>
    </subcellularLocation>
</comment>
<dbReference type="GO" id="GO:0004356">
    <property type="term" value="F:glutamine synthetase activity"/>
    <property type="evidence" value="ECO:0007669"/>
    <property type="project" value="UniProtKB-EC"/>
</dbReference>
<evidence type="ECO:0000256" key="8">
    <source>
        <dbReference type="ARBA" id="ARBA00022741"/>
    </source>
</evidence>
<dbReference type="GO" id="GO:0016592">
    <property type="term" value="C:mediator complex"/>
    <property type="evidence" value="ECO:0007669"/>
    <property type="project" value="InterPro"/>
</dbReference>
<sequence>MATPSSKPNPGATPTYLTSSPHPAGAHPARPIAHKSPAGRTPSVSGPGGHIQPPSSSNPANASAHHYATPLAATTGADDPVTLSSPSALLALGGYSGISPSPAGHDGGLVGAGMNDSDIQALGMPGLKLGGGGGVRDNDEERKRHIEDVVQLLRTRIAGRGVCREGIERLGQLEGFESIWQEDSLSIAGNFVDLEIEFHRGHNVVKEVSLSYVTPESTDGEQREEATAVLKRDLIQSPADGERGAWKPLTGFHENLQWLARHDRLSQEVNCFEAIEGLYESLKRVWEAEWDQRKFLGVYDHLCSGWVGRPSLHKGGRVGLGLDYWVQQARVLDAKQAKQKSASDDEMAVDQPAEEDEAGRKGKWSVVVECEEGYPSLRVSKDWVAAEVLTKVHNGENGPSSSESAESSEGVVVNWAEPPETVIAAAQGHSDAMALDSNMLGSSAPNRRFVARMEPPLDLPILAASDIYRHLGMQLPPEFKMVTYDGLLAPGWSPLSAAGAMGLGPEEASQLGRRSRRLSLQTIDKDGKPCKKQHCYTFQPFESVAGRTLRDIPFSHPRQLADILPILRQYAFLANLIRGIFTTTTKPDNDKLDAQEDLSKGFFNLSNANKSQAITKGDIIILSNDDPNEKRLNSLLGGFGQAGGLGQAGAHTIGKGKGAMDGRSDDDPTTEDDVKVDVTLRTQLGQAPVIMLLFTVDNLEGKSTLDQEYSALSKVSVSLEVGLNGRVSVIDMTGLFDDENTSMDQMDTQASGGHDNEISELQKTIARVLEVSQDLGILVEWAESTTISNTENLMKYMSLDQRGNVQAEYIWIDATGGTRSKTRTLSKSPKSVDELPEWNFDGSSTGQAPGDNSDVYLRPVAIYPDPFRLGDNILVLCETWDSDGTPNKFNHRHEAARLMEANAKEEFWFGLEQEYTLLGNDGWPYGWPKGGFPGAQGPYYCGVGTGKVYCRDIVEAHYRACLYAGIKISGINAEVMPSQWEYQVGPCQGIDMGDELWMSRFLLHRVAEEFGVRISFEPKPIKGEWNGAGLHTNVSTASTRADGGMKAIESYMKKLEARHVEHIAVYGEGNEERLTGRHETGSIDKFSYGVADRGGSIRIPRQVAKDGKGYFEDRRPASNACPYQITGIIVETLCGGN</sequence>
<feature type="compositionally biased region" description="Basic and acidic residues" evidence="18">
    <location>
        <begin position="658"/>
        <end position="673"/>
    </location>
</feature>
<feature type="domain" description="GS catalytic" evidence="20">
    <location>
        <begin position="891"/>
        <end position="1137"/>
    </location>
</feature>
<evidence type="ECO:0000256" key="11">
    <source>
        <dbReference type="ARBA" id="ARBA00023159"/>
    </source>
</evidence>
<evidence type="ECO:0000256" key="6">
    <source>
        <dbReference type="ARBA" id="ARBA00021364"/>
    </source>
</evidence>
<feature type="region of interest" description="Disordered" evidence="18">
    <location>
        <begin position="1"/>
        <end position="63"/>
    </location>
</feature>
<evidence type="ECO:0000256" key="16">
    <source>
        <dbReference type="RuleBase" id="RU000384"/>
    </source>
</evidence>
<keyword evidence="12" id="KW-0804">Transcription</keyword>
<dbReference type="PROSITE" id="PS51987">
    <property type="entry name" value="GS_CATALYTIC"/>
    <property type="match status" value="1"/>
</dbReference>
<dbReference type="InterPro" id="IPR027303">
    <property type="entry name" value="Gln_synth_gly_rich_site"/>
</dbReference>
<dbReference type="FunFam" id="3.30.590.10:FF:000004">
    <property type="entry name" value="Glutamine synthetase"/>
    <property type="match status" value="1"/>
</dbReference>
<keyword evidence="9 17" id="KW-0067">ATP-binding</keyword>
<dbReference type="PROSITE" id="PS00181">
    <property type="entry name" value="GLNA_ATP"/>
    <property type="match status" value="1"/>
</dbReference>
<dbReference type="GO" id="GO:0005737">
    <property type="term" value="C:cytoplasm"/>
    <property type="evidence" value="ECO:0007669"/>
    <property type="project" value="TreeGrafter"/>
</dbReference>
<evidence type="ECO:0000259" key="20">
    <source>
        <dbReference type="PROSITE" id="PS51987"/>
    </source>
</evidence>
<dbReference type="InterPro" id="IPR008146">
    <property type="entry name" value="Gln_synth_cat_dom"/>
</dbReference>
<dbReference type="InterPro" id="IPR008147">
    <property type="entry name" value="Gln_synt_N"/>
</dbReference>
<keyword evidence="8 17" id="KW-0547">Nucleotide-binding</keyword>
<keyword evidence="7 17" id="KW-0436">Ligase</keyword>
<dbReference type="PANTHER" id="PTHR20852:SF57">
    <property type="entry name" value="GLUTAMINE SYNTHETASE 2 CYTOPLASMIC"/>
    <property type="match status" value="1"/>
</dbReference>
<dbReference type="FunFam" id="3.10.20.70:FF:000004">
    <property type="entry name" value="Glutamine synthetase"/>
    <property type="match status" value="1"/>
</dbReference>
<keyword evidence="13" id="KW-0539">Nucleus</keyword>
<feature type="domain" description="GS beta-grasp" evidence="19">
    <location>
        <begin position="805"/>
        <end position="884"/>
    </location>
</feature>
<comment type="catalytic activity">
    <reaction evidence="14 17">
        <text>L-glutamate + NH4(+) + ATP = L-glutamine + ADP + phosphate + H(+)</text>
        <dbReference type="Rhea" id="RHEA:16169"/>
        <dbReference type="ChEBI" id="CHEBI:15378"/>
        <dbReference type="ChEBI" id="CHEBI:28938"/>
        <dbReference type="ChEBI" id="CHEBI:29985"/>
        <dbReference type="ChEBI" id="CHEBI:30616"/>
        <dbReference type="ChEBI" id="CHEBI:43474"/>
        <dbReference type="ChEBI" id="CHEBI:58359"/>
        <dbReference type="ChEBI" id="CHEBI:456216"/>
        <dbReference type="EC" id="6.3.1.2"/>
    </reaction>
</comment>
<dbReference type="SUPFAM" id="SSF55931">
    <property type="entry name" value="Glutamine synthetase/guanido kinase"/>
    <property type="match status" value="1"/>
</dbReference>
<evidence type="ECO:0000313" key="22">
    <source>
        <dbReference type="Proteomes" id="UP000248817"/>
    </source>
</evidence>
<dbReference type="GO" id="GO:0005524">
    <property type="term" value="F:ATP binding"/>
    <property type="evidence" value="ECO:0007669"/>
    <property type="project" value="UniProtKB-KW"/>
</dbReference>
<feature type="compositionally biased region" description="Low complexity" evidence="18">
    <location>
        <begin position="53"/>
        <end position="63"/>
    </location>
</feature>
<feature type="region of interest" description="Disordered" evidence="18">
    <location>
        <begin position="336"/>
        <end position="360"/>
    </location>
</feature>
<evidence type="ECO:0000256" key="9">
    <source>
        <dbReference type="ARBA" id="ARBA00022840"/>
    </source>
</evidence>
<dbReference type="PROSITE" id="PS00180">
    <property type="entry name" value="GLNA_1"/>
    <property type="match status" value="1"/>
</dbReference>
<dbReference type="InterPro" id="IPR036651">
    <property type="entry name" value="Gln_synt_N_sf"/>
</dbReference>
<evidence type="ECO:0000256" key="7">
    <source>
        <dbReference type="ARBA" id="ARBA00022598"/>
    </source>
</evidence>
<evidence type="ECO:0000259" key="19">
    <source>
        <dbReference type="PROSITE" id="PS51986"/>
    </source>
</evidence>
<feature type="region of interest" description="Disordered" evidence="18">
    <location>
        <begin position="822"/>
        <end position="852"/>
    </location>
</feature>
<evidence type="ECO:0000256" key="1">
    <source>
        <dbReference type="ARBA" id="ARBA00004123"/>
    </source>
</evidence>
<dbReference type="InterPro" id="IPR019680">
    <property type="entry name" value="Mediator_Med1"/>
</dbReference>
<dbReference type="Gene3D" id="3.30.590.10">
    <property type="entry name" value="Glutamine synthetase/guanido kinase, catalytic domain"/>
    <property type="match status" value="1"/>
</dbReference>
<keyword evidence="22" id="KW-1185">Reference proteome</keyword>
<dbReference type="PANTHER" id="PTHR20852">
    <property type="entry name" value="GLUTAMINE SYNTHETASE"/>
    <property type="match status" value="1"/>
</dbReference>
<evidence type="ECO:0000256" key="13">
    <source>
        <dbReference type="ARBA" id="ARBA00023242"/>
    </source>
</evidence>
<evidence type="ECO:0000256" key="14">
    <source>
        <dbReference type="ARBA" id="ARBA00049436"/>
    </source>
</evidence>
<dbReference type="EMBL" id="KZ825551">
    <property type="protein sequence ID" value="PYI28289.1"/>
    <property type="molecule type" value="Genomic_DNA"/>
</dbReference>
<evidence type="ECO:0000256" key="15">
    <source>
        <dbReference type="PROSITE-ProRule" id="PRU01330"/>
    </source>
</evidence>
<feature type="compositionally biased region" description="Acidic residues" evidence="18">
    <location>
        <begin position="344"/>
        <end position="357"/>
    </location>
</feature>
<dbReference type="GO" id="GO:0045944">
    <property type="term" value="P:positive regulation of transcription by RNA polymerase II"/>
    <property type="evidence" value="ECO:0007669"/>
    <property type="project" value="UniProtKB-ARBA"/>
</dbReference>
<feature type="region of interest" description="Disordered" evidence="18">
    <location>
        <begin position="650"/>
        <end position="673"/>
    </location>
</feature>
<comment type="similarity">
    <text evidence="3 15 16">Belongs to the glutamine synthetase family.</text>
</comment>
<evidence type="ECO:0000256" key="2">
    <source>
        <dbReference type="ARBA" id="ARBA00006210"/>
    </source>
</evidence>
<comment type="similarity">
    <text evidence="2">Belongs to the Mediator complex subunit 1 family.</text>
</comment>
<keyword evidence="10" id="KW-0805">Transcription regulation</keyword>
<evidence type="ECO:0000256" key="4">
    <source>
        <dbReference type="ARBA" id="ARBA00011823"/>
    </source>
</evidence>
<evidence type="ECO:0000256" key="5">
    <source>
        <dbReference type="ARBA" id="ARBA00012937"/>
    </source>
</evidence>
<dbReference type="GO" id="GO:0006542">
    <property type="term" value="P:glutamine biosynthetic process"/>
    <property type="evidence" value="ECO:0007669"/>
    <property type="project" value="InterPro"/>
</dbReference>
<dbReference type="Proteomes" id="UP000248817">
    <property type="component" value="Unassembled WGS sequence"/>
</dbReference>
<keyword evidence="11" id="KW-0010">Activator</keyword>
<evidence type="ECO:0000256" key="3">
    <source>
        <dbReference type="ARBA" id="ARBA00009897"/>
    </source>
</evidence>
<dbReference type="SUPFAM" id="SSF54368">
    <property type="entry name" value="Glutamine synthetase, N-terminal domain"/>
    <property type="match status" value="1"/>
</dbReference>
<organism evidence="21 22">
    <name type="scientific">Aspergillus indologenus CBS 114.80</name>
    <dbReference type="NCBI Taxonomy" id="1450541"/>
    <lineage>
        <taxon>Eukaryota</taxon>
        <taxon>Fungi</taxon>
        <taxon>Dikarya</taxon>
        <taxon>Ascomycota</taxon>
        <taxon>Pezizomycotina</taxon>
        <taxon>Eurotiomycetes</taxon>
        <taxon>Eurotiomycetidae</taxon>
        <taxon>Eurotiales</taxon>
        <taxon>Aspergillaceae</taxon>
        <taxon>Aspergillus</taxon>
        <taxon>Aspergillus subgen. Circumdati</taxon>
    </lineage>
</organism>
<evidence type="ECO:0000256" key="12">
    <source>
        <dbReference type="ARBA" id="ARBA00023163"/>
    </source>
</evidence>
<dbReference type="InterPro" id="IPR014746">
    <property type="entry name" value="Gln_synth/guanido_kin_cat_dom"/>
</dbReference>
<dbReference type="EC" id="6.3.1.2" evidence="5 17"/>
<dbReference type="Pfam" id="PF03951">
    <property type="entry name" value="Gln-synt_N"/>
    <property type="match status" value="1"/>
</dbReference>
<comment type="subunit">
    <text evidence="4">Homooctamer.</text>
</comment>
<protein>
    <recommendedName>
        <fullName evidence="6 17">Glutamine synthetase</fullName>
        <ecNumber evidence="5 17">6.3.1.2</ecNumber>
    </recommendedName>
</protein>
<dbReference type="Pfam" id="PF10744">
    <property type="entry name" value="Med1"/>
    <property type="match status" value="1"/>
</dbReference>
<evidence type="ECO:0000313" key="21">
    <source>
        <dbReference type="EMBL" id="PYI28289.1"/>
    </source>
</evidence>
<dbReference type="Pfam" id="PF00120">
    <property type="entry name" value="Gln-synt_C"/>
    <property type="match status" value="1"/>
</dbReference>
<name>A0A2V5HV11_9EURO</name>
<dbReference type="SMART" id="SM01230">
    <property type="entry name" value="Gln-synt_C"/>
    <property type="match status" value="1"/>
</dbReference>
<reference evidence="21 22" key="1">
    <citation type="submission" date="2018-02" db="EMBL/GenBank/DDBJ databases">
        <title>The genomes of Aspergillus section Nigri reveals drivers in fungal speciation.</title>
        <authorList>
            <consortium name="DOE Joint Genome Institute"/>
            <person name="Vesth T.C."/>
            <person name="Nybo J."/>
            <person name="Theobald S."/>
            <person name="Brandl J."/>
            <person name="Frisvad J.C."/>
            <person name="Nielsen K.F."/>
            <person name="Lyhne E.K."/>
            <person name="Kogle M.E."/>
            <person name="Kuo A."/>
            <person name="Riley R."/>
            <person name="Clum A."/>
            <person name="Nolan M."/>
            <person name="Lipzen A."/>
            <person name="Salamov A."/>
            <person name="Henrissat B."/>
            <person name="Wiebenga A."/>
            <person name="De vries R.P."/>
            <person name="Grigoriev I.V."/>
            <person name="Mortensen U.H."/>
            <person name="Andersen M.R."/>
            <person name="Baker S.E."/>
        </authorList>
    </citation>
    <scope>NUCLEOTIDE SEQUENCE [LARGE SCALE GENOMIC DNA]</scope>
    <source>
        <strain evidence="21 22">CBS 114.80</strain>
    </source>
</reference>
<proteinExistence type="inferred from homology"/>
<dbReference type="AlphaFoldDB" id="A0A2V5HV11"/>
<evidence type="ECO:0000256" key="18">
    <source>
        <dbReference type="SAM" id="MobiDB-lite"/>
    </source>
</evidence>
<dbReference type="PROSITE" id="PS51986">
    <property type="entry name" value="GS_BETA_GRASP"/>
    <property type="match status" value="1"/>
</dbReference>
<dbReference type="GO" id="GO:0003712">
    <property type="term" value="F:transcription coregulator activity"/>
    <property type="evidence" value="ECO:0007669"/>
    <property type="project" value="InterPro"/>
</dbReference>
<evidence type="ECO:0000256" key="10">
    <source>
        <dbReference type="ARBA" id="ARBA00023015"/>
    </source>
</evidence>
<evidence type="ECO:0000256" key="17">
    <source>
        <dbReference type="RuleBase" id="RU004356"/>
    </source>
</evidence>
<accession>A0A2V5HV11</accession>
<gene>
    <name evidence="21" type="ORF">BP00DRAFT_488904</name>
</gene>
<dbReference type="Gene3D" id="3.10.20.70">
    <property type="entry name" value="Glutamine synthetase, N-terminal domain"/>
    <property type="match status" value="1"/>
</dbReference>
<dbReference type="InterPro" id="IPR027302">
    <property type="entry name" value="Gln_synth_N_conserv_site"/>
</dbReference>